<keyword evidence="1" id="KW-0812">Transmembrane</keyword>
<dbReference type="WBParaSite" id="jg2633">
    <property type="protein sequence ID" value="jg2633"/>
    <property type="gene ID" value="jg2633"/>
</dbReference>
<keyword evidence="1" id="KW-0472">Membrane</keyword>
<keyword evidence="1" id="KW-1133">Transmembrane helix</keyword>
<keyword evidence="2" id="KW-1185">Reference proteome</keyword>
<dbReference type="Proteomes" id="UP000887574">
    <property type="component" value="Unplaced"/>
</dbReference>
<reference evidence="3" key="1">
    <citation type="submission" date="2022-11" db="UniProtKB">
        <authorList>
            <consortium name="WormBaseParasite"/>
        </authorList>
    </citation>
    <scope>IDENTIFICATION</scope>
</reference>
<proteinExistence type="predicted"/>
<feature type="transmembrane region" description="Helical" evidence="1">
    <location>
        <begin position="46"/>
        <end position="65"/>
    </location>
</feature>
<feature type="transmembrane region" description="Helical" evidence="1">
    <location>
        <begin position="71"/>
        <end position="90"/>
    </location>
</feature>
<sequence>MSDLPESRKSESPTPSNMNTSKILRLVNLSLDMKNRLSEQQKIKKMTRWFLFFEAICITLLFFVATDAWAVRITSLALICLVVCTIGLIYGHPTLVKPKLGYNVVFAVMLDVACIISAINIFFECLNGRMAIIGKPMEVFAALVILGTFAIYGHFNEWLLRQAYHLLKSETQISAIPEAVIPKSELEEDGPEDVRIDMCEMVNDEMENLIFDV</sequence>
<evidence type="ECO:0000256" key="1">
    <source>
        <dbReference type="SAM" id="Phobius"/>
    </source>
</evidence>
<name>A0A915E3J3_9BILA</name>
<dbReference type="AlphaFoldDB" id="A0A915E3J3"/>
<organism evidence="2 3">
    <name type="scientific">Ditylenchus dipsaci</name>
    <dbReference type="NCBI Taxonomy" id="166011"/>
    <lineage>
        <taxon>Eukaryota</taxon>
        <taxon>Metazoa</taxon>
        <taxon>Ecdysozoa</taxon>
        <taxon>Nematoda</taxon>
        <taxon>Chromadorea</taxon>
        <taxon>Rhabditida</taxon>
        <taxon>Tylenchina</taxon>
        <taxon>Tylenchomorpha</taxon>
        <taxon>Sphaerularioidea</taxon>
        <taxon>Anguinidae</taxon>
        <taxon>Anguininae</taxon>
        <taxon>Ditylenchus</taxon>
    </lineage>
</organism>
<feature type="transmembrane region" description="Helical" evidence="1">
    <location>
        <begin position="139"/>
        <end position="160"/>
    </location>
</feature>
<feature type="transmembrane region" description="Helical" evidence="1">
    <location>
        <begin position="102"/>
        <end position="123"/>
    </location>
</feature>
<accession>A0A915E3J3</accession>
<evidence type="ECO:0000313" key="3">
    <source>
        <dbReference type="WBParaSite" id="jg2633"/>
    </source>
</evidence>
<protein>
    <submittedName>
        <fullName evidence="3">Uncharacterized protein</fullName>
    </submittedName>
</protein>
<evidence type="ECO:0000313" key="2">
    <source>
        <dbReference type="Proteomes" id="UP000887574"/>
    </source>
</evidence>